<evidence type="ECO:0000256" key="5">
    <source>
        <dbReference type="ARBA" id="ARBA00022917"/>
    </source>
</evidence>
<dbReference type="GO" id="GO:0006412">
    <property type="term" value="P:translation"/>
    <property type="evidence" value="ECO:0007669"/>
    <property type="project" value="UniProtKB-UniRule"/>
</dbReference>
<dbReference type="Pfam" id="PF01425">
    <property type="entry name" value="Amidase"/>
    <property type="match status" value="1"/>
</dbReference>
<sequence>MTNIHNLTVEEIVSKIDNKELKPSEVVEGLYDRIDAHDNDIKSFIRLTKEEALEAATKLDELQEKNEMTGKLFGVPVGIKDNILTKGITTTAASKMLENFNPIYDATVVKKLQDENSVSLGKLNLDEFAMGATTETSYFKKTTNAWNSKLVPGGSSGGSAAAVAAGFVPAALGTDTGGSIRQPASFNGVVGMKPTYGRVSRFGGIAFGSSFDAIGPITRTVKDNAILLDVLSGVDEFDGTSADEEVNVLENIDNDIKGLKIAVVKEFMTDDVNAEVRESVEKAVETFKSLGAEVEEISIDHLDKVISIYEIVSSSEAFSNLARFDGIRFGYRAEAENLEDLYKKTRGEGFGEEVKRRIILGTYMLQAGHFEEYFEQAQKVRRLIIEQFADVFSKYDLVLGPTTAAPAHEFEKPDDNVWMTDVLTIPANLAGLPALSLPCGLTEDNRPIGLQLIGNHFEEGKIYNAAYKFEQQFNLHDELKNLTLEVK</sequence>
<keyword evidence="5 8" id="KW-0648">Protein biosynthesis</keyword>
<keyword evidence="11" id="KW-1185">Reference proteome</keyword>
<comment type="caution">
    <text evidence="10">The sequence shown here is derived from an EMBL/GenBank/DDBJ whole genome shotgun (WGS) entry which is preliminary data.</text>
</comment>
<dbReference type="InterPro" id="IPR023631">
    <property type="entry name" value="Amidase_dom"/>
</dbReference>
<evidence type="ECO:0000259" key="9">
    <source>
        <dbReference type="Pfam" id="PF01425"/>
    </source>
</evidence>
<name>A0A9Q2D130_9STAP</name>
<dbReference type="NCBIfam" id="TIGR00132">
    <property type="entry name" value="gatA"/>
    <property type="match status" value="1"/>
</dbReference>
<dbReference type="GO" id="GO:0030956">
    <property type="term" value="C:glutamyl-tRNA(Gln) amidotransferase complex"/>
    <property type="evidence" value="ECO:0007669"/>
    <property type="project" value="InterPro"/>
</dbReference>
<dbReference type="EMBL" id="JACHHF010000008">
    <property type="protein sequence ID" value="MBB5176489.1"/>
    <property type="molecule type" value="Genomic_DNA"/>
</dbReference>
<keyword evidence="3 8" id="KW-0547">Nucleotide-binding</keyword>
<proteinExistence type="inferred from homology"/>
<comment type="similarity">
    <text evidence="1 8">Belongs to the amidase family. GatA subfamily.</text>
</comment>
<reference evidence="10 11" key="1">
    <citation type="submission" date="2020-08" db="EMBL/GenBank/DDBJ databases">
        <title>Genomic Encyclopedia of Type Strains, Phase IV (KMG-IV): sequencing the most valuable type-strain genomes for metagenomic binning, comparative biology and taxonomic classification.</title>
        <authorList>
            <person name="Goeker M."/>
        </authorList>
    </citation>
    <scope>NUCLEOTIDE SEQUENCE [LARGE SCALE GENOMIC DNA]</scope>
    <source>
        <strain evidence="10 11">DSM 19163</strain>
    </source>
</reference>
<dbReference type="AlphaFoldDB" id="A0A9Q2D130"/>
<evidence type="ECO:0000256" key="3">
    <source>
        <dbReference type="ARBA" id="ARBA00022741"/>
    </source>
</evidence>
<feature type="active site" description="Charge relay system" evidence="8">
    <location>
        <position position="80"/>
    </location>
</feature>
<comment type="function">
    <text evidence="6 8">Allows the formation of correctly charged Gln-tRNA(Gln) through the transamidation of misacylated Glu-tRNA(Gln) in organisms which lack glutaminyl-tRNA synthetase. The reaction takes place in the presence of glutamine and ATP through an activated gamma-phospho-Glu-tRNA(Gln).</text>
</comment>
<dbReference type="HAMAP" id="MF_00120">
    <property type="entry name" value="GatA"/>
    <property type="match status" value="1"/>
</dbReference>
<dbReference type="PANTHER" id="PTHR11895:SF151">
    <property type="entry name" value="GLUTAMYL-TRNA(GLN) AMIDOTRANSFERASE SUBUNIT A"/>
    <property type="match status" value="1"/>
</dbReference>
<dbReference type="PANTHER" id="PTHR11895">
    <property type="entry name" value="TRANSAMIDASE"/>
    <property type="match status" value="1"/>
</dbReference>
<dbReference type="SUPFAM" id="SSF75304">
    <property type="entry name" value="Amidase signature (AS) enzymes"/>
    <property type="match status" value="1"/>
</dbReference>
<evidence type="ECO:0000256" key="8">
    <source>
        <dbReference type="HAMAP-Rule" id="MF_00120"/>
    </source>
</evidence>
<evidence type="ECO:0000256" key="1">
    <source>
        <dbReference type="ARBA" id="ARBA00008069"/>
    </source>
</evidence>
<dbReference type="GO" id="GO:0050567">
    <property type="term" value="F:glutaminyl-tRNA synthase (glutamine-hydrolyzing) activity"/>
    <property type="evidence" value="ECO:0007669"/>
    <property type="project" value="UniProtKB-UniRule"/>
</dbReference>
<feature type="active site" description="Charge relay system" evidence="8">
    <location>
        <position position="155"/>
    </location>
</feature>
<dbReference type="PROSITE" id="PS00571">
    <property type="entry name" value="AMIDASES"/>
    <property type="match status" value="1"/>
</dbReference>
<keyword evidence="4 8" id="KW-0067">ATP-binding</keyword>
<dbReference type="GO" id="GO:0005524">
    <property type="term" value="F:ATP binding"/>
    <property type="evidence" value="ECO:0007669"/>
    <property type="project" value="UniProtKB-KW"/>
</dbReference>
<protein>
    <recommendedName>
        <fullName evidence="8">Glutamyl-tRNA(Gln) amidotransferase subunit A</fullName>
        <shortName evidence="8">Glu-ADT subunit A</shortName>
        <ecNumber evidence="8">6.3.5.7</ecNumber>
    </recommendedName>
</protein>
<evidence type="ECO:0000256" key="2">
    <source>
        <dbReference type="ARBA" id="ARBA00022598"/>
    </source>
</evidence>
<dbReference type="InterPro" id="IPR036928">
    <property type="entry name" value="AS_sf"/>
</dbReference>
<evidence type="ECO:0000256" key="6">
    <source>
        <dbReference type="ARBA" id="ARBA00025295"/>
    </source>
</evidence>
<evidence type="ECO:0000256" key="4">
    <source>
        <dbReference type="ARBA" id="ARBA00022840"/>
    </source>
</evidence>
<dbReference type="InterPro" id="IPR020556">
    <property type="entry name" value="Amidase_CS"/>
</dbReference>
<dbReference type="InterPro" id="IPR004412">
    <property type="entry name" value="GatA"/>
</dbReference>
<evidence type="ECO:0000313" key="11">
    <source>
        <dbReference type="Proteomes" id="UP000579136"/>
    </source>
</evidence>
<keyword evidence="2 8" id="KW-0436">Ligase</keyword>
<dbReference type="Proteomes" id="UP000579136">
    <property type="component" value="Unassembled WGS sequence"/>
</dbReference>
<dbReference type="EC" id="6.3.5.7" evidence="8"/>
<evidence type="ECO:0000256" key="7">
    <source>
        <dbReference type="ARBA" id="ARBA00047407"/>
    </source>
</evidence>
<dbReference type="Gene3D" id="3.90.1300.10">
    <property type="entry name" value="Amidase signature (AS) domain"/>
    <property type="match status" value="1"/>
</dbReference>
<comment type="subunit">
    <text evidence="8">Heterotrimer of A, B and C subunits.</text>
</comment>
<feature type="domain" description="Amidase" evidence="9">
    <location>
        <begin position="25"/>
        <end position="461"/>
    </location>
</feature>
<dbReference type="InterPro" id="IPR000120">
    <property type="entry name" value="Amidase"/>
</dbReference>
<evidence type="ECO:0000313" key="10">
    <source>
        <dbReference type="EMBL" id="MBB5176489.1"/>
    </source>
</evidence>
<accession>A0A9Q2D130</accession>
<feature type="active site" description="Acyl-ester intermediate" evidence="8">
    <location>
        <position position="179"/>
    </location>
</feature>
<gene>
    <name evidence="8" type="primary">gatA</name>
    <name evidence="10" type="ORF">HNQ45_001377</name>
</gene>
<organism evidence="10 11">
    <name type="scientific">Nosocomiicoccus ampullae</name>
    <dbReference type="NCBI Taxonomy" id="489910"/>
    <lineage>
        <taxon>Bacteria</taxon>
        <taxon>Bacillati</taxon>
        <taxon>Bacillota</taxon>
        <taxon>Bacilli</taxon>
        <taxon>Bacillales</taxon>
        <taxon>Staphylococcaceae</taxon>
        <taxon>Nosocomiicoccus</taxon>
    </lineage>
</organism>
<comment type="catalytic activity">
    <reaction evidence="7 8">
        <text>L-glutamyl-tRNA(Gln) + L-glutamine + ATP + H2O = L-glutaminyl-tRNA(Gln) + L-glutamate + ADP + phosphate + H(+)</text>
        <dbReference type="Rhea" id="RHEA:17521"/>
        <dbReference type="Rhea" id="RHEA-COMP:9681"/>
        <dbReference type="Rhea" id="RHEA-COMP:9684"/>
        <dbReference type="ChEBI" id="CHEBI:15377"/>
        <dbReference type="ChEBI" id="CHEBI:15378"/>
        <dbReference type="ChEBI" id="CHEBI:29985"/>
        <dbReference type="ChEBI" id="CHEBI:30616"/>
        <dbReference type="ChEBI" id="CHEBI:43474"/>
        <dbReference type="ChEBI" id="CHEBI:58359"/>
        <dbReference type="ChEBI" id="CHEBI:78520"/>
        <dbReference type="ChEBI" id="CHEBI:78521"/>
        <dbReference type="ChEBI" id="CHEBI:456216"/>
        <dbReference type="EC" id="6.3.5.7"/>
    </reaction>
</comment>